<dbReference type="RefSeq" id="WP_072269387.1">
    <property type="nucleotide sequence ID" value="NZ_BRPU01000024.1"/>
</dbReference>
<organism evidence="3">
    <name type="scientific">Serratia marcescens</name>
    <dbReference type="NCBI Taxonomy" id="615"/>
    <lineage>
        <taxon>Bacteria</taxon>
        <taxon>Pseudomonadati</taxon>
        <taxon>Pseudomonadota</taxon>
        <taxon>Gammaproteobacteria</taxon>
        <taxon>Enterobacterales</taxon>
        <taxon>Yersiniaceae</taxon>
        <taxon>Serratia</taxon>
    </lineage>
</organism>
<reference evidence="3" key="1">
    <citation type="submission" date="2018-01" db="EMBL/GenBank/DDBJ databases">
        <title>The opportunistic pathogen Serratia marcescens is an overlooked threat to honeybees.</title>
        <authorList>
            <person name="Raymann K."/>
            <person name="Shaffer Z."/>
            <person name="Coon K."/>
            <person name="Salisbury S."/>
            <person name="Moran N.A."/>
        </authorList>
    </citation>
    <scope>NUCLEOTIDE SEQUENCE [LARGE SCALE GENOMIC DNA]</scope>
    <source>
        <strain evidence="3">KZ19</strain>
    </source>
</reference>
<dbReference type="AlphaFoldDB" id="A0AAP8TUY5"/>
<evidence type="ECO:0000313" key="5">
    <source>
        <dbReference type="Proteomes" id="UP001234811"/>
    </source>
</evidence>
<dbReference type="InterPro" id="IPR010982">
    <property type="entry name" value="Lambda_DNA-bd_dom_sf"/>
</dbReference>
<reference evidence="1 5" key="2">
    <citation type="submission" date="2023-07" db="EMBL/GenBank/DDBJ databases">
        <title>Pathogens genome sequencing project 196.</title>
        <authorList>
            <person name="Cao X."/>
        </authorList>
    </citation>
    <scope>NUCLEOTIDE SEQUENCE [LARGE SCALE GENOMIC DNA]</scope>
    <source>
        <strain evidence="1 5">SM41</strain>
    </source>
</reference>
<dbReference type="GO" id="GO:0003677">
    <property type="term" value="F:DNA binding"/>
    <property type="evidence" value="ECO:0007669"/>
    <property type="project" value="InterPro"/>
</dbReference>
<dbReference type="Pfam" id="PF14549">
    <property type="entry name" value="P22_Cro"/>
    <property type="match status" value="1"/>
</dbReference>
<dbReference type="Proteomes" id="UP000237365">
    <property type="component" value="Unassembled WGS sequence"/>
</dbReference>
<dbReference type="Gene3D" id="1.10.260.40">
    <property type="entry name" value="lambda repressor-like DNA-binding domains"/>
    <property type="match status" value="1"/>
</dbReference>
<dbReference type="EMBL" id="JAVIPQ010000418">
    <property type="protein sequence ID" value="MDQ9558781.1"/>
    <property type="molecule type" value="Genomic_DNA"/>
</dbReference>
<dbReference type="Proteomes" id="UP001234811">
    <property type="component" value="Unassembled WGS sequence"/>
</dbReference>
<reference evidence="2 4" key="3">
    <citation type="submission" date="2024-07" db="EMBL/GenBank/DDBJ databases">
        <title>Making a pathogen? Evaluating the impact of protist predation on the evolution of virulence in Serratia marcescens.</title>
        <authorList>
            <person name="Hopkins H."/>
            <person name="Lopezguerra C."/>
            <person name="Lau M.-J."/>
        </authorList>
    </citation>
    <scope>NUCLEOTIDE SEQUENCE [LARGE SCALE GENOMIC DNA]</scope>
    <source>
        <strain evidence="2 4">KZ19</strain>
    </source>
</reference>
<gene>
    <name evidence="2" type="ORF">C3R40_013125</name>
    <name evidence="3" type="ORF">C3R40_20990</name>
    <name evidence="1" type="ORF">RF091_25160</name>
</gene>
<protein>
    <submittedName>
        <fullName evidence="1">Cro/CI family transcriptional regulator</fullName>
    </submittedName>
</protein>
<evidence type="ECO:0000313" key="3">
    <source>
        <dbReference type="EMBL" id="POP14981.1"/>
    </source>
</evidence>
<evidence type="ECO:0000313" key="4">
    <source>
        <dbReference type="Proteomes" id="UP000237365"/>
    </source>
</evidence>
<evidence type="ECO:0000313" key="2">
    <source>
        <dbReference type="EMBL" id="MEX3187563.1"/>
    </source>
</evidence>
<dbReference type="EMBL" id="PQGI02000001">
    <property type="protein sequence ID" value="MEX3187563.1"/>
    <property type="molecule type" value="Genomic_DNA"/>
</dbReference>
<dbReference type="EMBL" id="PQGI01000014">
    <property type="protein sequence ID" value="POP14981.1"/>
    <property type="molecule type" value="Genomic_DNA"/>
</dbReference>
<comment type="caution">
    <text evidence="3">The sequence shown here is derived from an EMBL/GenBank/DDBJ whole genome shotgun (WGS) entry which is preliminary data.</text>
</comment>
<sequence>MLTEDAVKFFGNKTKLAEAAGVSQASVSRWGKQIPERRAARLDRLTDGELSYDPAAYQHPKSTDAA</sequence>
<reference evidence="2 4" key="4">
    <citation type="submission" date="2024-07" db="EMBL/GenBank/DDBJ databases">
        <authorList>
            <person name="Raymann K."/>
        </authorList>
    </citation>
    <scope>NUCLEOTIDE SEQUENCE [LARGE SCALE GENOMIC DNA]</scope>
    <source>
        <strain evidence="2 4">KZ19</strain>
    </source>
</reference>
<name>A0AAP8TUY5_SERMA</name>
<evidence type="ECO:0000313" key="1">
    <source>
        <dbReference type="EMBL" id="MDQ9558781.1"/>
    </source>
</evidence>
<proteinExistence type="predicted"/>
<accession>A0AAP8TUY5</accession>
<dbReference type="SUPFAM" id="SSF47413">
    <property type="entry name" value="lambda repressor-like DNA-binding domains"/>
    <property type="match status" value="1"/>
</dbReference>